<dbReference type="InParanoid" id="H0EHN5"/>
<evidence type="ECO:0000313" key="2">
    <source>
        <dbReference type="Proteomes" id="UP000005446"/>
    </source>
</evidence>
<dbReference type="HOGENOM" id="CLU_3014343_0_0_1"/>
<accession>H0EHN5</accession>
<evidence type="ECO:0000313" key="1">
    <source>
        <dbReference type="EMBL" id="EHL02064.1"/>
    </source>
</evidence>
<sequence>MLTRSNAVRMHLVAAIGAPLKRYPYSVPRHLGKSASIRLAWLAKPIFHESFVSTTK</sequence>
<organism evidence="1 2">
    <name type="scientific">Glarea lozoyensis (strain ATCC 74030 / MF5533)</name>
    <dbReference type="NCBI Taxonomy" id="1104152"/>
    <lineage>
        <taxon>Eukaryota</taxon>
        <taxon>Fungi</taxon>
        <taxon>Dikarya</taxon>
        <taxon>Ascomycota</taxon>
        <taxon>Pezizomycotina</taxon>
        <taxon>Leotiomycetes</taxon>
        <taxon>Helotiales</taxon>
        <taxon>Helotiaceae</taxon>
        <taxon>Glarea</taxon>
    </lineage>
</organism>
<gene>
    <name evidence="1" type="ORF">M7I_2019</name>
</gene>
<proteinExistence type="predicted"/>
<comment type="caution">
    <text evidence="1">The sequence shown here is derived from an EMBL/GenBank/DDBJ whole genome shotgun (WGS) entry which is preliminary data.</text>
</comment>
<protein>
    <submittedName>
        <fullName evidence="1">Uncharacterized protein</fullName>
    </submittedName>
</protein>
<dbReference type="AlphaFoldDB" id="H0EHN5"/>
<dbReference type="EMBL" id="AGUE01000040">
    <property type="protein sequence ID" value="EHL02064.1"/>
    <property type="molecule type" value="Genomic_DNA"/>
</dbReference>
<reference evidence="1 2" key="1">
    <citation type="journal article" date="2012" name="Eukaryot. Cell">
        <title>Genome sequence of the fungus Glarea lozoyensis: the first genome sequence of a species from the Helotiaceae family.</title>
        <authorList>
            <person name="Youssar L."/>
            <person name="Gruening B.A."/>
            <person name="Erxleben A."/>
            <person name="Guenther S."/>
            <person name="Huettel W."/>
        </authorList>
    </citation>
    <scope>NUCLEOTIDE SEQUENCE [LARGE SCALE GENOMIC DNA]</scope>
    <source>
        <strain evidence="2">ATCC 74030 / MF5533</strain>
    </source>
</reference>
<name>H0EHN5_GLAL7</name>
<keyword evidence="2" id="KW-1185">Reference proteome</keyword>
<dbReference type="Proteomes" id="UP000005446">
    <property type="component" value="Unassembled WGS sequence"/>
</dbReference>